<dbReference type="AlphaFoldDB" id="A0A0J6YB97"/>
<gene>
    <name evidence="1" type="ORF">CIRG_05682</name>
</gene>
<protein>
    <submittedName>
        <fullName evidence="1">Uncharacterized protein</fullName>
    </submittedName>
</protein>
<dbReference type="Proteomes" id="UP000054565">
    <property type="component" value="Unassembled WGS sequence"/>
</dbReference>
<proteinExistence type="predicted"/>
<sequence>MATSSLPRTRTRIRACSIANTFRQDLAHDAGGWKDDLRIAFSARKSGEAHLTMRHQFWNRINLEDRQRTSLTLTGAPLPPSATTPAVMIPWPFGNGIPGLDVVRDFNCSGRSPNAYTHHGCLAETTGTQPFFVKVKCSQYDSWLKEPRFKRGPIKPGQAEF</sequence>
<name>A0A0J6YB97_COCIT</name>
<organism evidence="1 2">
    <name type="scientific">Coccidioides immitis RMSCC 2394</name>
    <dbReference type="NCBI Taxonomy" id="404692"/>
    <lineage>
        <taxon>Eukaryota</taxon>
        <taxon>Fungi</taxon>
        <taxon>Dikarya</taxon>
        <taxon>Ascomycota</taxon>
        <taxon>Pezizomycotina</taxon>
        <taxon>Eurotiomycetes</taxon>
        <taxon>Eurotiomycetidae</taxon>
        <taxon>Onygenales</taxon>
        <taxon>Onygenaceae</taxon>
        <taxon>Coccidioides</taxon>
    </lineage>
</organism>
<dbReference type="EMBL" id="DS028096">
    <property type="protein sequence ID" value="KMP06001.1"/>
    <property type="molecule type" value="Genomic_DNA"/>
</dbReference>
<evidence type="ECO:0000313" key="2">
    <source>
        <dbReference type="Proteomes" id="UP000054565"/>
    </source>
</evidence>
<accession>A0A0J6YB97</accession>
<evidence type="ECO:0000313" key="1">
    <source>
        <dbReference type="EMBL" id="KMP06001.1"/>
    </source>
</evidence>
<reference evidence="2" key="1">
    <citation type="journal article" date="2010" name="Genome Res.">
        <title>Population genomic sequencing of Coccidioides fungi reveals recent hybridization and transposon control.</title>
        <authorList>
            <person name="Neafsey D.E."/>
            <person name="Barker B.M."/>
            <person name="Sharpton T.J."/>
            <person name="Stajich J.E."/>
            <person name="Park D.J."/>
            <person name="Whiston E."/>
            <person name="Hung C.-Y."/>
            <person name="McMahan C."/>
            <person name="White J."/>
            <person name="Sykes S."/>
            <person name="Heiman D."/>
            <person name="Young S."/>
            <person name="Zeng Q."/>
            <person name="Abouelleil A."/>
            <person name="Aftuck L."/>
            <person name="Bessette D."/>
            <person name="Brown A."/>
            <person name="FitzGerald M."/>
            <person name="Lui A."/>
            <person name="Macdonald J.P."/>
            <person name="Priest M."/>
            <person name="Orbach M.J."/>
            <person name="Galgiani J.N."/>
            <person name="Kirkland T.N."/>
            <person name="Cole G.T."/>
            <person name="Birren B.W."/>
            <person name="Henn M.R."/>
            <person name="Taylor J.W."/>
            <person name="Rounsley S.D."/>
        </authorList>
    </citation>
    <scope>NUCLEOTIDE SEQUENCE [LARGE SCALE GENOMIC DNA]</scope>
    <source>
        <strain evidence="2">RMSCC 2394</strain>
    </source>
</reference>